<sequence>MKTNYFLDKSVQDLREMFPNLNFLETKFDNSVMGIDTENNQVIYHEWDMIHTLMKQIDEEIYEMDTDTVEWFDFYDQCSEEVYSMEEFIILDNNESLPPEVCRDPDELCQYPFTRPT</sequence>
<dbReference type="RefSeq" id="WP_264532731.1">
    <property type="nucleotide sequence ID" value="NZ_CP092332.1"/>
</dbReference>
<dbReference type="Proteomes" id="UP001232117">
    <property type="component" value="Chromosome"/>
</dbReference>
<evidence type="ECO:0000313" key="1">
    <source>
        <dbReference type="EMBL" id="WGK94543.1"/>
    </source>
</evidence>
<evidence type="ECO:0000313" key="2">
    <source>
        <dbReference type="Proteomes" id="UP001232117"/>
    </source>
</evidence>
<keyword evidence="2" id="KW-1185">Reference proteome</keyword>
<organism evidence="1 2">
    <name type="scientific">Flavobacterium keumense</name>
    <dbReference type="NCBI Taxonomy" id="1306518"/>
    <lineage>
        <taxon>Bacteria</taxon>
        <taxon>Pseudomonadati</taxon>
        <taxon>Bacteroidota</taxon>
        <taxon>Flavobacteriia</taxon>
        <taxon>Flavobacteriales</taxon>
        <taxon>Flavobacteriaceae</taxon>
        <taxon>Flavobacterium</taxon>
    </lineage>
</organism>
<reference evidence="1 2" key="1">
    <citation type="submission" date="2022-02" db="EMBL/GenBank/DDBJ databases">
        <authorList>
            <person name="Cha I.-T."/>
            <person name="Lee K.-E."/>
            <person name="Park S.-J."/>
        </authorList>
    </citation>
    <scope>NUCLEOTIDE SEQUENCE [LARGE SCALE GENOMIC DNA]</scope>
    <source>
        <strain evidence="1 2">K3R-10</strain>
    </source>
</reference>
<proteinExistence type="predicted"/>
<accession>A0ABY8N5S8</accession>
<name>A0ABY8N5S8_9FLAO</name>
<reference evidence="1 2" key="2">
    <citation type="submission" date="2023-06" db="EMBL/GenBank/DDBJ databases">
        <title>Complete Genome Sequence of Flavobacterium keumense K3R-10.</title>
        <authorList>
            <person name="Jeong H."/>
            <person name="Jhang S.Y."/>
            <person name="Kim J.N."/>
        </authorList>
    </citation>
    <scope>NUCLEOTIDE SEQUENCE [LARGE SCALE GENOMIC DNA]</scope>
    <source>
        <strain evidence="1 2">K3R-10</strain>
    </source>
</reference>
<protein>
    <submittedName>
        <fullName evidence="1">Uncharacterized protein</fullName>
    </submittedName>
</protein>
<dbReference type="EMBL" id="CP092332">
    <property type="protein sequence ID" value="WGK94543.1"/>
    <property type="molecule type" value="Genomic_DNA"/>
</dbReference>
<gene>
    <name evidence="1" type="ORF">MG292_10740</name>
</gene>